<keyword evidence="19" id="KW-1185">Reference proteome</keyword>
<feature type="compositionally biased region" description="Basic and acidic residues" evidence="16">
    <location>
        <begin position="1"/>
        <end position="11"/>
    </location>
</feature>
<evidence type="ECO:0000256" key="1">
    <source>
        <dbReference type="ARBA" id="ARBA00002267"/>
    </source>
</evidence>
<feature type="domain" description="CHHC U11-48K-type" evidence="17">
    <location>
        <begin position="60"/>
        <end position="87"/>
    </location>
</feature>
<keyword evidence="9 15" id="KW-0479">Metal-binding</keyword>
<evidence type="ECO:0000256" key="2">
    <source>
        <dbReference type="ARBA" id="ARBA00005265"/>
    </source>
</evidence>
<dbReference type="OrthoDB" id="258806at2759"/>
<feature type="region of interest" description="Disordered" evidence="16">
    <location>
        <begin position="1"/>
        <end position="22"/>
    </location>
</feature>
<evidence type="ECO:0000256" key="9">
    <source>
        <dbReference type="ARBA" id="ARBA00022723"/>
    </source>
</evidence>
<dbReference type="Proteomes" id="UP000789572">
    <property type="component" value="Unassembled WGS sequence"/>
</dbReference>
<name>A0A9N8WRC9_9GLOM</name>
<dbReference type="PROSITE" id="PS51800">
    <property type="entry name" value="ZF_CHHC_U11_48K"/>
    <property type="match status" value="1"/>
</dbReference>
<keyword evidence="7 15" id="KW-0949">S-adenosyl-L-methionine</keyword>
<comment type="caution">
    <text evidence="18">The sequence shown here is derived from an EMBL/GenBank/DDBJ whole genome shotgun (WGS) entry which is preliminary data.</text>
</comment>
<proteinExistence type="inferred from homology"/>
<keyword evidence="8 15" id="KW-0819">tRNA processing</keyword>
<evidence type="ECO:0000313" key="19">
    <source>
        <dbReference type="Proteomes" id="UP000789572"/>
    </source>
</evidence>
<keyword evidence="5 15" id="KW-0489">Methyltransferase</keyword>
<organism evidence="18 19">
    <name type="scientific">Paraglomus occultum</name>
    <dbReference type="NCBI Taxonomy" id="144539"/>
    <lineage>
        <taxon>Eukaryota</taxon>
        <taxon>Fungi</taxon>
        <taxon>Fungi incertae sedis</taxon>
        <taxon>Mucoromycota</taxon>
        <taxon>Glomeromycotina</taxon>
        <taxon>Glomeromycetes</taxon>
        <taxon>Paraglomerales</taxon>
        <taxon>Paraglomeraceae</taxon>
        <taxon>Paraglomus</taxon>
    </lineage>
</organism>
<evidence type="ECO:0000313" key="18">
    <source>
        <dbReference type="EMBL" id="CAG8494040.1"/>
    </source>
</evidence>
<dbReference type="Pfam" id="PF11722">
    <property type="entry name" value="zf-TRM13_CCCH"/>
    <property type="match status" value="1"/>
</dbReference>
<evidence type="ECO:0000256" key="5">
    <source>
        <dbReference type="ARBA" id="ARBA00022603"/>
    </source>
</evidence>
<dbReference type="PANTHER" id="PTHR12998:SF0">
    <property type="entry name" value="TRNA:M(4)X MODIFICATION ENZYME TRM13 HOMOLOG"/>
    <property type="match status" value="1"/>
</dbReference>
<dbReference type="InterPro" id="IPR022776">
    <property type="entry name" value="TRM13/UPF0224_CHHC_Znf_dom"/>
</dbReference>
<evidence type="ECO:0000256" key="4">
    <source>
        <dbReference type="ARBA" id="ARBA00015883"/>
    </source>
</evidence>
<evidence type="ECO:0000256" key="14">
    <source>
        <dbReference type="ARBA" id="ARBA00049393"/>
    </source>
</evidence>
<sequence>MPKEPKQRQDDNIPPPPQNNPRQCHFWVKRKRRYCHLPTKLGNKFCGEHLICDQEGKRRRIPCPYDRSHTVYEDELQSHLRKCNARPLPKQPYFSLDINCTLASSDSHTKIALSELPKEELDALIKKIEQWYDLLVPEIQTSVLDHPVLQKKMETLKNTKHAIQQASLLGHMEKLSLLPKDGCFIEFGAGKGELSRFVQAAVADDGSAVFILVDRKNMRLKFDSNIRAASDPSAVRRIWSDIKDLDLSKVDLIENKKVIAFSKHLCGSATDVTLKALVNLAKSTDHG</sequence>
<comment type="catalytic activity">
    <reaction evidence="13 15">
        <text>cytidine(4) in tRNA(Gly)(GCC) + S-adenosyl-L-methionine = 2'-O-methylcytidine(4) in tRNA(Gly)(GCC) + S-adenosyl-L-homocysteine + H(+)</text>
        <dbReference type="Rhea" id="RHEA:43192"/>
        <dbReference type="Rhea" id="RHEA-COMP:10399"/>
        <dbReference type="Rhea" id="RHEA-COMP:10400"/>
        <dbReference type="ChEBI" id="CHEBI:15378"/>
        <dbReference type="ChEBI" id="CHEBI:57856"/>
        <dbReference type="ChEBI" id="CHEBI:59789"/>
        <dbReference type="ChEBI" id="CHEBI:74495"/>
        <dbReference type="ChEBI" id="CHEBI:82748"/>
        <dbReference type="EC" id="2.1.1.225"/>
    </reaction>
</comment>
<evidence type="ECO:0000256" key="15">
    <source>
        <dbReference type="RuleBase" id="RU367103"/>
    </source>
</evidence>
<reference evidence="18" key="1">
    <citation type="submission" date="2021-06" db="EMBL/GenBank/DDBJ databases">
        <authorList>
            <person name="Kallberg Y."/>
            <person name="Tangrot J."/>
            <person name="Rosling A."/>
        </authorList>
    </citation>
    <scope>NUCLEOTIDE SEQUENCE</scope>
    <source>
        <strain evidence="18">IA702</strain>
    </source>
</reference>
<evidence type="ECO:0000259" key="17">
    <source>
        <dbReference type="PROSITE" id="PS51800"/>
    </source>
</evidence>
<comment type="function">
    <text evidence="1 15">tRNA methylase which 2'-O-methylates cytidine(4) in tRNA(Pro) and tRNA(Gly)(GCC), and adenosine(4) in tRNA(His).</text>
</comment>
<evidence type="ECO:0000256" key="16">
    <source>
        <dbReference type="SAM" id="MobiDB-lite"/>
    </source>
</evidence>
<keyword evidence="6 15" id="KW-0808">Transferase</keyword>
<keyword evidence="10 15" id="KW-0863">Zinc-finger</keyword>
<comment type="catalytic activity">
    <reaction evidence="12 15">
        <text>cytidine(4) in tRNA(Pro) + S-adenosyl-L-methionine = 2'-O-methylcytidine(4) in tRNA(Pro) + S-adenosyl-L-homocysteine + H(+)</text>
        <dbReference type="Rhea" id="RHEA:32767"/>
        <dbReference type="Rhea" id="RHEA-COMP:10397"/>
        <dbReference type="Rhea" id="RHEA-COMP:10398"/>
        <dbReference type="ChEBI" id="CHEBI:15378"/>
        <dbReference type="ChEBI" id="CHEBI:57856"/>
        <dbReference type="ChEBI" id="CHEBI:59789"/>
        <dbReference type="ChEBI" id="CHEBI:74495"/>
        <dbReference type="ChEBI" id="CHEBI:82748"/>
        <dbReference type="EC" id="2.1.1.225"/>
    </reaction>
</comment>
<evidence type="ECO:0000256" key="7">
    <source>
        <dbReference type="ARBA" id="ARBA00022691"/>
    </source>
</evidence>
<evidence type="ECO:0000256" key="10">
    <source>
        <dbReference type="ARBA" id="ARBA00022771"/>
    </source>
</evidence>
<evidence type="ECO:0000256" key="11">
    <source>
        <dbReference type="ARBA" id="ARBA00022833"/>
    </source>
</evidence>
<evidence type="ECO:0000256" key="8">
    <source>
        <dbReference type="ARBA" id="ARBA00022694"/>
    </source>
</evidence>
<dbReference type="GO" id="GO:0106050">
    <property type="term" value="F:tRNA 2'-O-methyltransferase activity"/>
    <property type="evidence" value="ECO:0007669"/>
    <property type="project" value="UniProtKB-UniRule"/>
</dbReference>
<dbReference type="EMBL" id="CAJVPJ010000200">
    <property type="protein sequence ID" value="CAG8494040.1"/>
    <property type="molecule type" value="Genomic_DNA"/>
</dbReference>
<dbReference type="InterPro" id="IPR039044">
    <property type="entry name" value="Trm13"/>
</dbReference>
<dbReference type="PANTHER" id="PTHR12998">
    <property type="entry name" value="TRNA:M(4)X MODIFICATION ENZYME TRM13 HOMOLOG"/>
    <property type="match status" value="1"/>
</dbReference>
<dbReference type="Pfam" id="PF05253">
    <property type="entry name" value="zf-U11-48K"/>
    <property type="match status" value="1"/>
</dbReference>
<evidence type="ECO:0000256" key="3">
    <source>
        <dbReference type="ARBA" id="ARBA00012810"/>
    </source>
</evidence>
<dbReference type="GO" id="GO:0030488">
    <property type="term" value="P:tRNA methylation"/>
    <property type="evidence" value="ECO:0007669"/>
    <property type="project" value="InterPro"/>
</dbReference>
<protein>
    <recommendedName>
        <fullName evidence="4 15">tRNA:m(4)X modification enzyme TRM13</fullName>
        <ecNumber evidence="3 15">2.1.1.225</ecNumber>
    </recommendedName>
</protein>
<gene>
    <name evidence="18" type="ORF">POCULU_LOCUS2226</name>
</gene>
<dbReference type="Pfam" id="PF05206">
    <property type="entry name" value="TRM13"/>
    <property type="match status" value="1"/>
</dbReference>
<dbReference type="EC" id="2.1.1.225" evidence="3 15"/>
<dbReference type="InterPro" id="IPR007871">
    <property type="entry name" value="Methyltransferase_TRM13"/>
</dbReference>
<comment type="catalytic activity">
    <reaction evidence="14 15">
        <text>adenosine(4) in tRNA(His) + S-adenosyl-L-methionine = 2'-O-methyladenosine(4) in tRNA(His) + S-adenosyl-L-homocysteine + H(+)</text>
        <dbReference type="Rhea" id="RHEA:43196"/>
        <dbReference type="Rhea" id="RHEA-COMP:10401"/>
        <dbReference type="Rhea" id="RHEA-COMP:10402"/>
        <dbReference type="ChEBI" id="CHEBI:15378"/>
        <dbReference type="ChEBI" id="CHEBI:57856"/>
        <dbReference type="ChEBI" id="CHEBI:59789"/>
        <dbReference type="ChEBI" id="CHEBI:74411"/>
        <dbReference type="ChEBI" id="CHEBI:74477"/>
        <dbReference type="EC" id="2.1.1.225"/>
    </reaction>
</comment>
<dbReference type="GO" id="GO:0008270">
    <property type="term" value="F:zinc ion binding"/>
    <property type="evidence" value="ECO:0007669"/>
    <property type="project" value="UniProtKB-KW"/>
</dbReference>
<evidence type="ECO:0000256" key="6">
    <source>
        <dbReference type="ARBA" id="ARBA00022679"/>
    </source>
</evidence>
<dbReference type="InterPro" id="IPR021721">
    <property type="entry name" value="Znf_CCCH-type_TRM13"/>
</dbReference>
<evidence type="ECO:0000256" key="13">
    <source>
        <dbReference type="ARBA" id="ARBA00048635"/>
    </source>
</evidence>
<evidence type="ECO:0000256" key="12">
    <source>
        <dbReference type="ARBA" id="ARBA00048165"/>
    </source>
</evidence>
<dbReference type="AlphaFoldDB" id="A0A9N8WRC9"/>
<comment type="similarity">
    <text evidence="2 15">Belongs to the methyltransferase TRM13 family.</text>
</comment>
<keyword evidence="11 15" id="KW-0862">Zinc</keyword>
<accession>A0A9N8WRC9</accession>